<keyword evidence="9" id="KW-1185">Reference proteome</keyword>
<dbReference type="Pfam" id="PF02969">
    <property type="entry name" value="TAF"/>
    <property type="match status" value="1"/>
</dbReference>
<evidence type="ECO:0000256" key="3">
    <source>
        <dbReference type="ARBA" id="ARBA00023015"/>
    </source>
</evidence>
<feature type="domain" description="TATA box binding protein associated factor (TAF) histone-like fold" evidence="7">
    <location>
        <begin position="59"/>
        <end position="119"/>
    </location>
</feature>
<evidence type="ECO:0000256" key="5">
    <source>
        <dbReference type="ARBA" id="ARBA00023242"/>
    </source>
</evidence>
<dbReference type="InterPro" id="IPR011442">
    <property type="entry name" value="TAF6_C"/>
</dbReference>
<evidence type="ECO:0000256" key="2">
    <source>
        <dbReference type="ARBA" id="ARBA00007688"/>
    </source>
</evidence>
<dbReference type="FunFam" id="1.25.40.770:FF:000001">
    <property type="entry name" value="Transcription initiation factor TFIID subunit 6"/>
    <property type="match status" value="1"/>
</dbReference>
<dbReference type="GO" id="GO:0003713">
    <property type="term" value="F:transcription coactivator activity"/>
    <property type="evidence" value="ECO:0007669"/>
    <property type="project" value="TreeGrafter"/>
</dbReference>
<organism evidence="9 10">
    <name type="scientific">Drosophila albomicans</name>
    <name type="common">Fruit fly</name>
    <dbReference type="NCBI Taxonomy" id="7291"/>
    <lineage>
        <taxon>Eukaryota</taxon>
        <taxon>Metazoa</taxon>
        <taxon>Ecdysozoa</taxon>
        <taxon>Arthropoda</taxon>
        <taxon>Hexapoda</taxon>
        <taxon>Insecta</taxon>
        <taxon>Pterygota</taxon>
        <taxon>Neoptera</taxon>
        <taxon>Endopterygota</taxon>
        <taxon>Diptera</taxon>
        <taxon>Brachycera</taxon>
        <taxon>Muscomorpha</taxon>
        <taxon>Ephydroidea</taxon>
        <taxon>Drosophilidae</taxon>
        <taxon>Drosophila</taxon>
    </lineage>
</organism>
<dbReference type="AlphaFoldDB" id="A0A6P8ZFR4"/>
<dbReference type="GO" id="GO:0046695">
    <property type="term" value="C:SLIK (SAGA-like) complex"/>
    <property type="evidence" value="ECO:0007669"/>
    <property type="project" value="InterPro"/>
</dbReference>
<keyword evidence="5" id="KW-0539">Nucleus</keyword>
<keyword evidence="3" id="KW-0805">Transcription regulation</keyword>
<dbReference type="OrthoDB" id="361039at2759"/>
<accession>A0A6P8ZFR4</accession>
<evidence type="ECO:0000256" key="4">
    <source>
        <dbReference type="ARBA" id="ARBA00023163"/>
    </source>
</evidence>
<dbReference type="GO" id="GO:0046982">
    <property type="term" value="F:protein heterodimerization activity"/>
    <property type="evidence" value="ECO:0007669"/>
    <property type="project" value="InterPro"/>
</dbReference>
<dbReference type="InterPro" id="IPR046344">
    <property type="entry name" value="TAF6_C_sf"/>
</dbReference>
<dbReference type="RefSeq" id="XP_034118607.2">
    <property type="nucleotide sequence ID" value="XM_034262716.2"/>
</dbReference>
<dbReference type="GO" id="GO:0051123">
    <property type="term" value="P:RNA polymerase II preinitiation complex assembly"/>
    <property type="evidence" value="ECO:0007669"/>
    <property type="project" value="TreeGrafter"/>
</dbReference>
<evidence type="ECO:0000256" key="1">
    <source>
        <dbReference type="ARBA" id="ARBA00004123"/>
    </source>
</evidence>
<protein>
    <recommendedName>
        <fullName evidence="6">Transcription initiation factor TFIID subunit 6</fullName>
    </recommendedName>
</protein>
<evidence type="ECO:0000313" key="9">
    <source>
        <dbReference type="Proteomes" id="UP000515160"/>
    </source>
</evidence>
<name>A0A6P8ZFR4_DROAB</name>
<dbReference type="InterPro" id="IPR037796">
    <property type="entry name" value="TAF6"/>
</dbReference>
<dbReference type="PANTHER" id="PTHR10221">
    <property type="entry name" value="TRANSCRIPTION INITIATION FACTOR TFIID SUBUNIT 6"/>
    <property type="match status" value="1"/>
</dbReference>
<reference evidence="10 11" key="1">
    <citation type="submission" date="2025-04" db="UniProtKB">
        <authorList>
            <consortium name="RefSeq"/>
        </authorList>
    </citation>
    <scope>IDENTIFICATION</scope>
    <source>
        <strain evidence="10 11">15112-1751.03</strain>
        <tissue evidence="10 11">Whole Adult</tissue>
    </source>
</reference>
<dbReference type="Gene3D" id="1.25.40.770">
    <property type="entry name" value="TAF6, C-terminal HEAT repeat domain"/>
    <property type="match status" value="1"/>
</dbReference>
<dbReference type="RefSeq" id="XP_051864389.1">
    <property type="nucleotide sequence ID" value="XM_052008429.1"/>
</dbReference>
<comment type="subcellular location">
    <subcellularLocation>
        <location evidence="1">Nucleus</location>
    </subcellularLocation>
</comment>
<keyword evidence="4" id="KW-0804">Transcription</keyword>
<gene>
    <name evidence="10 11" type="primary">LOC117577791</name>
</gene>
<dbReference type="InterPro" id="IPR004823">
    <property type="entry name" value="TAF_TATA-bd_Histone-like_dom"/>
</dbReference>
<comment type="similarity">
    <text evidence="2">Belongs to the TAF6 family.</text>
</comment>
<dbReference type="Proteomes" id="UP000515160">
    <property type="component" value="Chromosome X"/>
</dbReference>
<dbReference type="Pfam" id="PF07571">
    <property type="entry name" value="TAF6_C"/>
    <property type="match status" value="1"/>
</dbReference>
<dbReference type="GO" id="GO:0005669">
    <property type="term" value="C:transcription factor TFIID complex"/>
    <property type="evidence" value="ECO:0007669"/>
    <property type="project" value="InterPro"/>
</dbReference>
<proteinExistence type="inferred from homology"/>
<feature type="domain" description="TAF6 C-terminal HEAT repeat" evidence="8">
    <location>
        <begin position="196"/>
        <end position="378"/>
    </location>
</feature>
<sequence>MEEKLKNFFASTVWNASSNVQKHDREFRINRCIKTVANILRYEGLPPPEETKKNFAATLSDQSMNAIAETYLGTTLNKRALQMLGDILRSNVNKLMVEAVKYCRHTRATQLTVEHLQQAQIEMGCNLYMLHIDFDCEEIEDRNIVKMWMEECLLPMGNQVGLSMPIIKLPKPMLLKSDWKRWNRKEIVMLQSISRYPLSRGQQKFYVETTEKLVGVSEEDRLAALKIMSLDPAVHHVLSQLAIFISEGIRVNIKENNFIILTHLLRLVDGLMRNRYINLKPYLHLILPGVLSCVVANQISAFPSVEDHWATREFAASLTMNFILHFDSDEQSIEKKVLKIYLNGLEKPMSSLTTIYGCIVGISKFGKCVFYKYVTPRIAFISDRIESFLHDESLEKSDLRRMAANQIRLRIAMECAPILKYQFATRADYPEVGFNERLYYEEKYKYVGKSIYQAVIFSRMQDDVCDLVRAEVLEKNYSIQN</sequence>
<evidence type="ECO:0000259" key="7">
    <source>
        <dbReference type="Pfam" id="PF02969"/>
    </source>
</evidence>
<dbReference type="InterPro" id="IPR009072">
    <property type="entry name" value="Histone-fold"/>
</dbReference>
<dbReference type="GO" id="GO:0000124">
    <property type="term" value="C:SAGA complex"/>
    <property type="evidence" value="ECO:0007669"/>
    <property type="project" value="InterPro"/>
</dbReference>
<dbReference type="PANTHER" id="PTHR10221:SF9">
    <property type="entry name" value="TRANSCRIPTION INITIATION FACTOR TFIID SUBUNIT 6"/>
    <property type="match status" value="1"/>
</dbReference>
<dbReference type="GeneID" id="117577791"/>
<evidence type="ECO:0000256" key="6">
    <source>
        <dbReference type="ARBA" id="ARBA00040091"/>
    </source>
</evidence>
<dbReference type="CDD" id="cd08050">
    <property type="entry name" value="TAF6C"/>
    <property type="match status" value="1"/>
</dbReference>
<dbReference type="GO" id="GO:0016251">
    <property type="term" value="F:RNA polymerase II general transcription initiation factor activity"/>
    <property type="evidence" value="ECO:0007669"/>
    <property type="project" value="InterPro"/>
</dbReference>
<evidence type="ECO:0000313" key="11">
    <source>
        <dbReference type="RefSeq" id="XP_051864389.1"/>
    </source>
</evidence>
<evidence type="ECO:0000313" key="10">
    <source>
        <dbReference type="RefSeq" id="XP_034118607.2"/>
    </source>
</evidence>
<dbReference type="Gene3D" id="1.10.20.10">
    <property type="entry name" value="Histone, subunit A"/>
    <property type="match status" value="1"/>
</dbReference>
<evidence type="ECO:0000259" key="8">
    <source>
        <dbReference type="Pfam" id="PF07571"/>
    </source>
</evidence>